<proteinExistence type="predicted"/>
<sequence length="361" mass="42402">MPMRESMWEEITTFVVGHCWKEKITSQAEMAKLVQEMCEDVNHKNLSSIVTKTVMNGRCDFFEQLFDIDGNFLKNFPLAANDHSVLRKKVNDSFQRLTKDSNNISQILSVIDGQTYSVCKDLRRITDDKVQATHYKKRKNDWSSLANETFSQCFERDADTTVSLLLIELPYWKDESFSETEESTRMLLTLNPKTAVLISCFTIVAPIVSLFCPCYGKEISFLNVPKNKFIYNLISFAVFLTMFAYVLLFDLATNKKSGRVLGPKLLMIRRMFKDLMYFLIILGEHQQQNKKVLSAVEMQRQCYYLDSERHAKMSKRNWKDCVPLRLHQMEKRMNIFETKILEELKKLRKQNRKSNMTRRFS</sequence>
<name>A0A9D4BMJ2_DREPO</name>
<keyword evidence="3" id="KW-1185">Reference proteome</keyword>
<keyword evidence="1" id="KW-0812">Transmembrane</keyword>
<organism evidence="2 3">
    <name type="scientific">Dreissena polymorpha</name>
    <name type="common">Zebra mussel</name>
    <name type="synonym">Mytilus polymorpha</name>
    <dbReference type="NCBI Taxonomy" id="45954"/>
    <lineage>
        <taxon>Eukaryota</taxon>
        <taxon>Metazoa</taxon>
        <taxon>Spiralia</taxon>
        <taxon>Lophotrochozoa</taxon>
        <taxon>Mollusca</taxon>
        <taxon>Bivalvia</taxon>
        <taxon>Autobranchia</taxon>
        <taxon>Heteroconchia</taxon>
        <taxon>Euheterodonta</taxon>
        <taxon>Imparidentia</taxon>
        <taxon>Neoheterodontei</taxon>
        <taxon>Myida</taxon>
        <taxon>Dreissenoidea</taxon>
        <taxon>Dreissenidae</taxon>
        <taxon>Dreissena</taxon>
    </lineage>
</organism>
<evidence type="ECO:0000313" key="2">
    <source>
        <dbReference type="EMBL" id="KAH3700488.1"/>
    </source>
</evidence>
<evidence type="ECO:0000313" key="3">
    <source>
        <dbReference type="Proteomes" id="UP000828390"/>
    </source>
</evidence>
<keyword evidence="1" id="KW-1133">Transmembrane helix</keyword>
<reference evidence="2" key="2">
    <citation type="submission" date="2020-11" db="EMBL/GenBank/DDBJ databases">
        <authorList>
            <person name="McCartney M.A."/>
            <person name="Auch B."/>
            <person name="Kono T."/>
            <person name="Mallez S."/>
            <person name="Becker A."/>
            <person name="Gohl D.M."/>
            <person name="Silverstein K.A.T."/>
            <person name="Koren S."/>
            <person name="Bechman K.B."/>
            <person name="Herman A."/>
            <person name="Abrahante J.E."/>
            <person name="Garbe J."/>
        </authorList>
    </citation>
    <scope>NUCLEOTIDE SEQUENCE</scope>
    <source>
        <strain evidence="2">Duluth1</strain>
        <tissue evidence="2">Whole animal</tissue>
    </source>
</reference>
<evidence type="ECO:0000256" key="1">
    <source>
        <dbReference type="SAM" id="Phobius"/>
    </source>
</evidence>
<reference evidence="2" key="1">
    <citation type="journal article" date="2019" name="bioRxiv">
        <title>The Genome of the Zebra Mussel, Dreissena polymorpha: A Resource for Invasive Species Research.</title>
        <authorList>
            <person name="McCartney M.A."/>
            <person name="Auch B."/>
            <person name="Kono T."/>
            <person name="Mallez S."/>
            <person name="Zhang Y."/>
            <person name="Obille A."/>
            <person name="Becker A."/>
            <person name="Abrahante J.E."/>
            <person name="Garbe J."/>
            <person name="Badalamenti J.P."/>
            <person name="Herman A."/>
            <person name="Mangelson H."/>
            <person name="Liachko I."/>
            <person name="Sullivan S."/>
            <person name="Sone E.D."/>
            <person name="Koren S."/>
            <person name="Silverstein K.A.T."/>
            <person name="Beckman K.B."/>
            <person name="Gohl D.M."/>
        </authorList>
    </citation>
    <scope>NUCLEOTIDE SEQUENCE</scope>
    <source>
        <strain evidence="2">Duluth1</strain>
        <tissue evidence="2">Whole animal</tissue>
    </source>
</reference>
<feature type="transmembrane region" description="Helical" evidence="1">
    <location>
        <begin position="228"/>
        <end position="249"/>
    </location>
</feature>
<dbReference type="EMBL" id="JAIWYP010000015">
    <property type="protein sequence ID" value="KAH3700488.1"/>
    <property type="molecule type" value="Genomic_DNA"/>
</dbReference>
<protein>
    <submittedName>
        <fullName evidence="2">Uncharacterized protein</fullName>
    </submittedName>
</protein>
<keyword evidence="1" id="KW-0472">Membrane</keyword>
<dbReference type="AlphaFoldDB" id="A0A9D4BMJ2"/>
<accession>A0A9D4BMJ2</accession>
<comment type="caution">
    <text evidence="2">The sequence shown here is derived from an EMBL/GenBank/DDBJ whole genome shotgun (WGS) entry which is preliminary data.</text>
</comment>
<dbReference type="Proteomes" id="UP000828390">
    <property type="component" value="Unassembled WGS sequence"/>
</dbReference>
<gene>
    <name evidence="2" type="ORF">DPMN_075467</name>
</gene>
<feature type="transmembrane region" description="Helical" evidence="1">
    <location>
        <begin position="195"/>
        <end position="216"/>
    </location>
</feature>